<accession>A0A5B8M5V9</accession>
<dbReference type="AlphaFoldDB" id="A0A5B8M5V9"/>
<evidence type="ECO:0000313" key="2">
    <source>
        <dbReference type="Proteomes" id="UP000320216"/>
    </source>
</evidence>
<dbReference type="OrthoDB" id="9799092at2"/>
<gene>
    <name evidence="1" type="ORF">FPZ11_11670</name>
</gene>
<dbReference type="SUPFAM" id="SSF52540">
    <property type="entry name" value="P-loop containing nucleoside triphosphate hydrolases"/>
    <property type="match status" value="1"/>
</dbReference>
<dbReference type="Gene3D" id="3.40.50.300">
    <property type="entry name" value="P-loop containing nucleotide triphosphate hydrolases"/>
    <property type="match status" value="1"/>
</dbReference>
<organism evidence="1 2">
    <name type="scientific">Humibacter ginsenosidimutans</name>
    <dbReference type="NCBI Taxonomy" id="2599293"/>
    <lineage>
        <taxon>Bacteria</taxon>
        <taxon>Bacillati</taxon>
        <taxon>Actinomycetota</taxon>
        <taxon>Actinomycetes</taxon>
        <taxon>Micrococcales</taxon>
        <taxon>Microbacteriaceae</taxon>
        <taxon>Humibacter</taxon>
    </lineage>
</organism>
<sequence length="200" mass="22737">MLIWINGAFGAGKTHTAFELHRRLPNAHVTDPELLGFALQRMLPPSTRSDFQDLPQWRSSVIDTLQQAEAAHDGPVLVPMTIVRDEYFDEIIGGLRSRGVDVRHYALIASPQTLRRRLSTRIAFLRTGLRAETWAVQQIPRCVAALSRDRYATHVPTDDRSTDEVVEHIAHDAGLTLAKPRLAPWRYQLRRLKVGVQHIR</sequence>
<keyword evidence="2" id="KW-1185">Reference proteome</keyword>
<dbReference type="RefSeq" id="WP_146321111.1">
    <property type="nucleotide sequence ID" value="NZ_CP042305.1"/>
</dbReference>
<proteinExistence type="predicted"/>
<dbReference type="InterPro" id="IPR027417">
    <property type="entry name" value="P-loop_NTPase"/>
</dbReference>
<name>A0A5B8M5V9_9MICO</name>
<dbReference type="Proteomes" id="UP000320216">
    <property type="component" value="Chromosome"/>
</dbReference>
<reference evidence="1 2" key="1">
    <citation type="submission" date="2019-07" db="EMBL/GenBank/DDBJ databases">
        <title>Full genome sequence of Humibacter sp. WJ7-1.</title>
        <authorList>
            <person name="Im W.-T."/>
        </authorList>
    </citation>
    <scope>NUCLEOTIDE SEQUENCE [LARGE SCALE GENOMIC DNA]</scope>
    <source>
        <strain evidence="1 2">WJ7-1</strain>
    </source>
</reference>
<evidence type="ECO:0000313" key="1">
    <source>
        <dbReference type="EMBL" id="QDZ15334.1"/>
    </source>
</evidence>
<protein>
    <submittedName>
        <fullName evidence="1">AAA family ATPase</fullName>
    </submittedName>
</protein>
<dbReference type="Pfam" id="PF13671">
    <property type="entry name" value="AAA_33"/>
    <property type="match status" value="1"/>
</dbReference>
<dbReference type="KEGG" id="huw:FPZ11_11670"/>
<dbReference type="EMBL" id="CP042305">
    <property type="protein sequence ID" value="QDZ15334.1"/>
    <property type="molecule type" value="Genomic_DNA"/>
</dbReference>